<reference evidence="3 4" key="1">
    <citation type="journal article" date="2009" name="Genome Res.">
        <title>Comparative genomics of the fungal pathogens Candida dubliniensis and Candida albicans.</title>
        <authorList>
            <person name="Jackson A.P."/>
            <person name="Gamble J.A."/>
            <person name="Yeomans T."/>
            <person name="Moran G.P."/>
            <person name="Saunders D."/>
            <person name="Harris D."/>
            <person name="Aslett M."/>
            <person name="Barrell J.F."/>
            <person name="Butler G."/>
            <person name="Citiulo F."/>
            <person name="Coleman D.C."/>
            <person name="de Groot P.W.J."/>
            <person name="Goodwin T.J."/>
            <person name="Quail M.A."/>
            <person name="McQuillan J."/>
            <person name="Munro C.A."/>
            <person name="Pain A."/>
            <person name="Poulter R.T."/>
            <person name="Rajandream M.A."/>
            <person name="Renauld H."/>
            <person name="Spiering M.J."/>
            <person name="Tivey A."/>
            <person name="Gow N.A.R."/>
            <person name="Barrell B."/>
            <person name="Sullivan D.J."/>
            <person name="Berriman M."/>
        </authorList>
    </citation>
    <scope>NUCLEOTIDE SEQUENCE [LARGE SCALE GENOMIC DNA]</scope>
    <source>
        <strain evidence="4">CD36 / ATCC MYA-646 / CBS 7987 / NCPF 3949 / NRRL Y-17841</strain>
    </source>
</reference>
<dbReference type="Proteomes" id="UP000002605">
    <property type="component" value="Chromosome 2"/>
</dbReference>
<feature type="compositionally biased region" description="Polar residues" evidence="1">
    <location>
        <begin position="191"/>
        <end position="204"/>
    </location>
</feature>
<dbReference type="EMBL" id="FM992689">
    <property type="protein sequence ID" value="CAX43608.1"/>
    <property type="molecule type" value="Genomic_DNA"/>
</dbReference>
<feature type="region of interest" description="Disordered" evidence="1">
    <location>
        <begin position="100"/>
        <end position="143"/>
    </location>
</feature>
<organism evidence="3 4">
    <name type="scientific">Candida dubliniensis (strain CD36 / ATCC MYA-646 / CBS 7987 / NCPF 3949 / NRRL Y-17841)</name>
    <name type="common">Yeast</name>
    <dbReference type="NCBI Taxonomy" id="573826"/>
    <lineage>
        <taxon>Eukaryota</taxon>
        <taxon>Fungi</taxon>
        <taxon>Dikarya</taxon>
        <taxon>Ascomycota</taxon>
        <taxon>Saccharomycotina</taxon>
        <taxon>Pichiomycetes</taxon>
        <taxon>Debaryomycetaceae</taxon>
        <taxon>Candida/Lodderomyces clade</taxon>
        <taxon>Candida</taxon>
    </lineage>
</organism>
<keyword evidence="4" id="KW-1185">Reference proteome</keyword>
<dbReference type="OrthoDB" id="4023101at2759"/>
<feature type="compositionally biased region" description="Acidic residues" evidence="1">
    <location>
        <begin position="156"/>
        <end position="172"/>
    </location>
</feature>
<proteinExistence type="predicted"/>
<evidence type="ECO:0000256" key="1">
    <source>
        <dbReference type="SAM" id="MobiDB-lite"/>
    </source>
</evidence>
<dbReference type="CGD" id="CAL0000167006">
    <property type="gene designation" value="Cd36_18300"/>
</dbReference>
<protein>
    <submittedName>
        <fullName evidence="3">Uncharacterized protein</fullName>
    </submittedName>
</protein>
<evidence type="ECO:0000313" key="4">
    <source>
        <dbReference type="Proteomes" id="UP000002605"/>
    </source>
</evidence>
<feature type="compositionally biased region" description="Polar residues" evidence="1">
    <location>
        <begin position="46"/>
        <end position="59"/>
    </location>
</feature>
<dbReference type="VEuPathDB" id="FungiDB:CD36_18300"/>
<dbReference type="KEGG" id="cdu:CD36_18300"/>
<feature type="region of interest" description="Disordered" evidence="1">
    <location>
        <begin position="156"/>
        <end position="238"/>
    </location>
</feature>
<evidence type="ECO:0000313" key="3">
    <source>
        <dbReference type="EMBL" id="CAX43608.1"/>
    </source>
</evidence>
<dbReference type="GeneID" id="8045863"/>
<feature type="region of interest" description="Disordered" evidence="1">
    <location>
        <begin position="41"/>
        <end position="63"/>
    </location>
</feature>
<dbReference type="AlphaFoldDB" id="B9WB38"/>
<gene>
    <name evidence="2" type="ordered locus">Cd36_18300</name>
    <name evidence="3" type="ORF">CD36_18300</name>
</gene>
<dbReference type="HOGENOM" id="CLU_1175260_0_0_1"/>
<dbReference type="RefSeq" id="XP_002418308.1">
    <property type="nucleotide sequence ID" value="XM_002418263.1"/>
</dbReference>
<evidence type="ECO:0000313" key="2">
    <source>
        <dbReference type="CGD" id="CAL0000167006"/>
    </source>
</evidence>
<name>B9WB38_CANDC</name>
<accession>B9WB38</accession>
<sequence length="238" mass="27343">MSYNHESFKEHTNFQSVHSFLNSFQSKDFNDSIIQLEVPSIDSSREVSASPSNTKNSTRPHFDSKQYYHPLEQLPQAQAQLQQQFPDQFQFSNLNKDFSEKNDTVRANKKKLRTAGNILAPDQISRTPSTSPPLMSPIFTNDLLSSSPEMDLLEFEEDDDDDDEDDDEEEAIFGDSYNENSNRVKRWNQDDIFQSHDSANANSNPPVPGLFPRMNLNAHDNFMDTKELPLDPVVHKRQ</sequence>